<dbReference type="InterPro" id="IPR007085">
    <property type="entry name" value="DNA/pantothenate-metab_flavo_C"/>
</dbReference>
<feature type="domain" description="DNA/pantothenate metabolism flavoprotein C-terminal" evidence="6">
    <location>
        <begin position="183"/>
        <end position="392"/>
    </location>
</feature>
<keyword evidence="3" id="KW-0479">Metal-binding</keyword>
<feature type="region of interest" description="Phosphopantothenoylcysteine decarboxylase" evidence="3">
    <location>
        <begin position="1"/>
        <end position="187"/>
    </location>
</feature>
<dbReference type="NCBIfam" id="TIGR00521">
    <property type="entry name" value="coaBC_dfp"/>
    <property type="match status" value="1"/>
</dbReference>
<dbReference type="HAMAP" id="MF_02225">
    <property type="entry name" value="CoaBC"/>
    <property type="match status" value="1"/>
</dbReference>
<dbReference type="SUPFAM" id="SSF102645">
    <property type="entry name" value="CoaB-like"/>
    <property type="match status" value="1"/>
</dbReference>
<comment type="cofactor">
    <cofactor evidence="3">
        <name>Mg(2+)</name>
        <dbReference type="ChEBI" id="CHEBI:18420"/>
    </cofactor>
</comment>
<keyword evidence="3 4" id="KW-0285">Flavoprotein</keyword>
<comment type="function">
    <text evidence="4">Catalyzes two steps in the biosynthesis of coenzyme A. In the first step cysteine is conjugated to 4'-phosphopantothenate to form 4-phosphopantothenoylcysteine, in the latter compound is decarboxylated to form 4'-phosphopantotheine.</text>
</comment>
<evidence type="ECO:0000256" key="3">
    <source>
        <dbReference type="HAMAP-Rule" id="MF_02225"/>
    </source>
</evidence>
<dbReference type="Proteomes" id="UP001597252">
    <property type="component" value="Unassembled WGS sequence"/>
</dbReference>
<dbReference type="Pfam" id="PF04127">
    <property type="entry name" value="DFP"/>
    <property type="match status" value="1"/>
</dbReference>
<comment type="pathway">
    <text evidence="3 4">Cofactor biosynthesis; coenzyme A biosynthesis; CoA from (R)-pantothenate: step 3/5.</text>
</comment>
<comment type="pathway">
    <text evidence="3 4">Cofactor biosynthesis; coenzyme A biosynthesis; CoA from (R)-pantothenate: step 2/5.</text>
</comment>
<dbReference type="InterPro" id="IPR005252">
    <property type="entry name" value="CoaBC"/>
</dbReference>
<evidence type="ECO:0000256" key="2">
    <source>
        <dbReference type="ARBA" id="ARBA00023239"/>
    </source>
</evidence>
<evidence type="ECO:0000256" key="1">
    <source>
        <dbReference type="ARBA" id="ARBA00022793"/>
    </source>
</evidence>
<dbReference type="EC" id="6.3.2.5" evidence="3"/>
<dbReference type="GO" id="GO:0004632">
    <property type="term" value="F:phosphopantothenate--cysteine ligase activity"/>
    <property type="evidence" value="ECO:0007669"/>
    <property type="project" value="UniProtKB-EC"/>
</dbReference>
<dbReference type="Gene3D" id="3.40.50.10300">
    <property type="entry name" value="CoaB-like"/>
    <property type="match status" value="1"/>
</dbReference>
<feature type="binding site" evidence="3">
    <location>
        <begin position="303"/>
        <end position="306"/>
    </location>
    <ligand>
        <name>CTP</name>
        <dbReference type="ChEBI" id="CHEBI:37563"/>
    </ligand>
</feature>
<reference evidence="8" key="1">
    <citation type="journal article" date="2019" name="Int. J. Syst. Evol. Microbiol.">
        <title>The Global Catalogue of Microorganisms (GCM) 10K type strain sequencing project: providing services to taxonomists for standard genome sequencing and annotation.</title>
        <authorList>
            <consortium name="The Broad Institute Genomics Platform"/>
            <consortium name="The Broad Institute Genome Sequencing Center for Infectious Disease"/>
            <person name="Wu L."/>
            <person name="Ma J."/>
        </authorList>
    </citation>
    <scope>NUCLEOTIDE SEQUENCE [LARGE SCALE GENOMIC DNA]</scope>
    <source>
        <strain evidence="8">CCM 8903</strain>
    </source>
</reference>
<comment type="caution">
    <text evidence="7">The sequence shown here is derived from an EMBL/GenBank/DDBJ whole genome shotgun (WGS) entry which is preliminary data.</text>
</comment>
<dbReference type="InterPro" id="IPR003382">
    <property type="entry name" value="Flavoprotein"/>
</dbReference>
<evidence type="ECO:0000259" key="6">
    <source>
        <dbReference type="Pfam" id="PF04127"/>
    </source>
</evidence>
<comment type="catalytic activity">
    <reaction evidence="3 4">
        <text>N-[(R)-4-phosphopantothenoyl]-L-cysteine + H(+) = (R)-4'-phosphopantetheine + CO2</text>
        <dbReference type="Rhea" id="RHEA:16793"/>
        <dbReference type="ChEBI" id="CHEBI:15378"/>
        <dbReference type="ChEBI" id="CHEBI:16526"/>
        <dbReference type="ChEBI" id="CHEBI:59458"/>
        <dbReference type="ChEBI" id="CHEBI:61723"/>
        <dbReference type="EC" id="4.1.1.36"/>
    </reaction>
</comment>
<protein>
    <recommendedName>
        <fullName evidence="3">Coenzyme A biosynthesis bifunctional protein CoaBC</fullName>
    </recommendedName>
    <alternativeName>
        <fullName evidence="3">DNA/pantothenate metabolism flavoprotein</fullName>
    </alternativeName>
    <alternativeName>
        <fullName evidence="3">Phosphopantothenoylcysteine synthetase/decarboxylase</fullName>
        <shortName evidence="3">PPCS-PPCDC</shortName>
    </alternativeName>
    <domain>
        <recommendedName>
            <fullName evidence="3">Phosphopantothenoylcysteine decarboxylase</fullName>
            <shortName evidence="3">PPC decarboxylase</shortName>
            <shortName evidence="3">PPC-DC</shortName>
            <ecNumber evidence="3">4.1.1.36</ecNumber>
        </recommendedName>
        <alternativeName>
            <fullName evidence="3">CoaC</fullName>
        </alternativeName>
    </domain>
    <domain>
        <recommendedName>
            <fullName evidence="3">Phosphopantothenate--cysteine ligase</fullName>
            <ecNumber evidence="3">6.3.2.5</ecNumber>
        </recommendedName>
        <alternativeName>
            <fullName evidence="3">CoaB</fullName>
        </alternativeName>
        <alternativeName>
            <fullName evidence="3">Phosphopantothenoylcysteine synthetase</fullName>
            <shortName evidence="3">PPC synthetase</shortName>
            <shortName evidence="3">PPC-S</shortName>
        </alternativeName>
    </domain>
</protein>
<feature type="binding site" evidence="3">
    <location>
        <position position="321"/>
    </location>
    <ligand>
        <name>CTP</name>
        <dbReference type="ChEBI" id="CHEBI:37563"/>
    </ligand>
</feature>
<dbReference type="EMBL" id="JBHTON010000007">
    <property type="protein sequence ID" value="MFD1484352.1"/>
    <property type="molecule type" value="Genomic_DNA"/>
</dbReference>
<keyword evidence="3" id="KW-0460">Magnesium</keyword>
<comment type="cofactor">
    <cofactor evidence="3">
        <name>FMN</name>
        <dbReference type="ChEBI" id="CHEBI:58210"/>
    </cofactor>
    <text evidence="3">Binds 1 FMN per subunit.</text>
</comment>
<comment type="similarity">
    <text evidence="3 4">In the N-terminal section; belongs to the HFCD (homo-oligomeric flavin containing Cys decarboxylase) superfamily.</text>
</comment>
<keyword evidence="1 3" id="KW-0210">Decarboxylase</keyword>
<dbReference type="Pfam" id="PF02441">
    <property type="entry name" value="Flavoprotein"/>
    <property type="match status" value="1"/>
</dbReference>
<feature type="binding site" evidence="3">
    <location>
        <position position="335"/>
    </location>
    <ligand>
        <name>CTP</name>
        <dbReference type="ChEBI" id="CHEBI:37563"/>
    </ligand>
</feature>
<name>A0ABW4E356_9LACO</name>
<evidence type="ECO:0000259" key="5">
    <source>
        <dbReference type="Pfam" id="PF02441"/>
    </source>
</evidence>
<comment type="similarity">
    <text evidence="3 4">In the C-terminal section; belongs to the PPC synthetase family.</text>
</comment>
<keyword evidence="8" id="KW-1185">Reference proteome</keyword>
<keyword evidence="3 4" id="KW-0288">FMN</keyword>
<dbReference type="PANTHER" id="PTHR14359:SF6">
    <property type="entry name" value="PHOSPHOPANTOTHENOYLCYSTEINE DECARBOXYLASE"/>
    <property type="match status" value="1"/>
</dbReference>
<proteinExistence type="inferred from homology"/>
<keyword evidence="3 4" id="KW-0436">Ligase</keyword>
<dbReference type="EC" id="4.1.1.36" evidence="3"/>
<dbReference type="SUPFAM" id="SSF52507">
    <property type="entry name" value="Homo-oligomeric flavin-containing Cys decarboxylases, HFCD"/>
    <property type="match status" value="1"/>
</dbReference>
<keyword evidence="3" id="KW-0511">Multifunctional enzyme</keyword>
<sequence>MTSQNIGIFVTGGIAAYKVPLLVRALVRAGHAVRVAMTPAAQAFVTEGTLATVSKHAVLTEHNEFAQPEHVAHVALAHWMDMAVVVPATANTIAKLAAGIADNAVTTTLLAFNGPKLLVPAMNDQMWLNAQTQANVAHLTAQGVAVLPPAVGFLAEGYQAVGRMPEVDVIEVFIDSYQPKPFLQGKHLVITAGGTRERLDPVRYISNDSSGKMGTALANIAAAAGAAVTLVTTAKRPVLPNIQVQQVQSAVEMQAAVDHQFADCDAVIMAAAVSDYRPKTVSDHKLKKPNATAGLTLELEQNPDILAGLGRQKTTQLVVGFAAETDDVLVNAAKKLQTKHADLLIANRVGQGIGFDQETNAVWLMRPNQAPEAIAEAPKTVIAAKILQMLATMMG</sequence>
<dbReference type="InterPro" id="IPR036551">
    <property type="entry name" value="Flavin_trans-like"/>
</dbReference>
<gene>
    <name evidence="3 7" type="primary">coaBC</name>
    <name evidence="7" type="ORF">ACFQ5J_03785</name>
</gene>
<evidence type="ECO:0000256" key="4">
    <source>
        <dbReference type="RuleBase" id="RU364078"/>
    </source>
</evidence>
<feature type="binding site" evidence="3">
    <location>
        <position position="275"/>
    </location>
    <ligand>
        <name>CTP</name>
        <dbReference type="ChEBI" id="CHEBI:37563"/>
    </ligand>
</feature>
<feature type="binding site" evidence="3">
    <location>
        <position position="285"/>
    </location>
    <ligand>
        <name>CTP</name>
        <dbReference type="ChEBI" id="CHEBI:37563"/>
    </ligand>
</feature>
<feature type="domain" description="Flavoprotein" evidence="5">
    <location>
        <begin position="5"/>
        <end position="165"/>
    </location>
</feature>
<dbReference type="InterPro" id="IPR035929">
    <property type="entry name" value="CoaB-like_sf"/>
</dbReference>
<dbReference type="PANTHER" id="PTHR14359">
    <property type="entry name" value="HOMO-OLIGOMERIC FLAVIN CONTAINING CYS DECARBOXYLASE FAMILY"/>
    <property type="match status" value="1"/>
</dbReference>
<dbReference type="GO" id="GO:0004633">
    <property type="term" value="F:phosphopantothenoylcysteine decarboxylase activity"/>
    <property type="evidence" value="ECO:0007669"/>
    <property type="project" value="UniProtKB-EC"/>
</dbReference>
<dbReference type="RefSeq" id="WP_125750544.1">
    <property type="nucleotide sequence ID" value="NZ_JBHTON010000007.1"/>
</dbReference>
<keyword evidence="2 3" id="KW-0456">Lyase</keyword>
<comment type="catalytic activity">
    <reaction evidence="3 4">
        <text>(R)-4'-phosphopantothenate + L-cysteine + CTP = N-[(R)-4-phosphopantothenoyl]-L-cysteine + CMP + diphosphate + H(+)</text>
        <dbReference type="Rhea" id="RHEA:19397"/>
        <dbReference type="ChEBI" id="CHEBI:10986"/>
        <dbReference type="ChEBI" id="CHEBI:15378"/>
        <dbReference type="ChEBI" id="CHEBI:33019"/>
        <dbReference type="ChEBI" id="CHEBI:35235"/>
        <dbReference type="ChEBI" id="CHEBI:37563"/>
        <dbReference type="ChEBI" id="CHEBI:59458"/>
        <dbReference type="ChEBI" id="CHEBI:60377"/>
        <dbReference type="EC" id="6.3.2.5"/>
    </reaction>
</comment>
<evidence type="ECO:0000313" key="7">
    <source>
        <dbReference type="EMBL" id="MFD1484352.1"/>
    </source>
</evidence>
<feature type="region of interest" description="Phosphopantothenate--cysteine ligase" evidence="3">
    <location>
        <begin position="188"/>
        <end position="395"/>
    </location>
</feature>
<comment type="function">
    <text evidence="3">Catalyzes two sequential steps in the biosynthesis of coenzyme A. In the first step cysteine is conjugated to 4'-phosphopantothenate to form 4-phosphopantothenoylcysteine. In the second step the latter compound is decarboxylated to form 4'-phosphopantotheine.</text>
</comment>
<organism evidence="7 8">
    <name type="scientific">Lacticaseibacillus baoqingensis</name>
    <dbReference type="NCBI Taxonomy" id="2486013"/>
    <lineage>
        <taxon>Bacteria</taxon>
        <taxon>Bacillati</taxon>
        <taxon>Bacillota</taxon>
        <taxon>Bacilli</taxon>
        <taxon>Lactobacillales</taxon>
        <taxon>Lactobacillaceae</taxon>
        <taxon>Lacticaseibacillus</taxon>
    </lineage>
</organism>
<comment type="caution">
    <text evidence="3">Lacks conserved residue(s) required for the propagation of feature annotation.</text>
</comment>
<accession>A0ABW4E356</accession>
<evidence type="ECO:0000313" key="8">
    <source>
        <dbReference type="Proteomes" id="UP001597252"/>
    </source>
</evidence>
<dbReference type="Gene3D" id="3.40.50.1950">
    <property type="entry name" value="Flavin prenyltransferase-like"/>
    <property type="match status" value="1"/>
</dbReference>
<feature type="binding site" evidence="3">
    <location>
        <position position="339"/>
    </location>
    <ligand>
        <name>CTP</name>
        <dbReference type="ChEBI" id="CHEBI:37563"/>
    </ligand>
</feature>